<dbReference type="Proteomes" id="UP001139103">
    <property type="component" value="Unassembled WGS sequence"/>
</dbReference>
<keyword evidence="3" id="KW-1185">Reference proteome</keyword>
<dbReference type="RefSeq" id="WP_230218045.1">
    <property type="nucleotide sequence ID" value="NZ_JAJKFT010000004.1"/>
</dbReference>
<proteinExistence type="predicted"/>
<evidence type="ECO:0000313" key="3">
    <source>
        <dbReference type="Proteomes" id="UP001139103"/>
    </source>
</evidence>
<accession>A0A9X1MK66</accession>
<comment type="caution">
    <text evidence="2">The sequence shown here is derived from an EMBL/GenBank/DDBJ whole genome shotgun (WGS) entry which is preliminary data.</text>
</comment>
<dbReference type="EMBL" id="JAJKFT010000004">
    <property type="protein sequence ID" value="MCC9628628.1"/>
    <property type="molecule type" value="Genomic_DNA"/>
</dbReference>
<name>A0A9X1MK66_9BACT</name>
<gene>
    <name evidence="2" type="ORF">LOC68_09480</name>
</gene>
<feature type="region of interest" description="Disordered" evidence="1">
    <location>
        <begin position="1"/>
        <end position="22"/>
    </location>
</feature>
<evidence type="ECO:0000256" key="1">
    <source>
        <dbReference type="SAM" id="MobiDB-lite"/>
    </source>
</evidence>
<dbReference type="AlphaFoldDB" id="A0A9X1MK66"/>
<protein>
    <submittedName>
        <fullName evidence="2">Uncharacterized protein</fullName>
    </submittedName>
</protein>
<sequence>MSRHERSFHFPTQSVGMKPLGESASMDRQGFLTRSSIERWLTKTAGAAALLAAMMGEAPAQELKPAMIAPASYNAAAVCPLCRRRGGCDCYPIAPTPPPVTGKVGDMEGDMGSADNGMGNPIEDRIVDQYDTQSPVQNYTNYDTVANTSQPLSQTMVGDLFGSGAAFPLYDYYDDIVGYSTVPVGAGDRIFKPSENSSPVPQTRFFFSYHHFDNALQPTNIDGVQRFMDVNRFVFGFEKANADRTASIEFRAPFAAGMAPDQVYGVPSAGSAFGNITVTPKVVLYQNSSTLYSLGLGVSLPTANDATLWFNGSPLVRYNNDSVHLIPFLGMYHHDAESAWYTISYLSLDCDVNGSRVDTVYDGTSGVYQDQTVMHADFALLCDLYVNPNASFLTRVTPLIELHYTTALQDSDVVYDSVMEEVVTNPFGRYDVLNLTAGTHVMLGAHSTVTFAAVTKLVDDNWEVPMFNTRGDFPDVELALQYNFRF</sequence>
<reference evidence="2" key="1">
    <citation type="submission" date="2021-11" db="EMBL/GenBank/DDBJ databases">
        <title>Genome sequence.</title>
        <authorList>
            <person name="Sun Q."/>
        </authorList>
    </citation>
    <scope>NUCLEOTIDE SEQUENCE</scope>
    <source>
        <strain evidence="2">JC732</strain>
    </source>
</reference>
<evidence type="ECO:0000313" key="2">
    <source>
        <dbReference type="EMBL" id="MCC9628628.1"/>
    </source>
</evidence>
<organism evidence="2 3">
    <name type="scientific">Blastopirellula sediminis</name>
    <dbReference type="NCBI Taxonomy" id="2894196"/>
    <lineage>
        <taxon>Bacteria</taxon>
        <taxon>Pseudomonadati</taxon>
        <taxon>Planctomycetota</taxon>
        <taxon>Planctomycetia</taxon>
        <taxon>Pirellulales</taxon>
        <taxon>Pirellulaceae</taxon>
        <taxon>Blastopirellula</taxon>
    </lineage>
</organism>